<comment type="caution">
    <text evidence="8">The sequence shown here is derived from an EMBL/GenBank/DDBJ whole genome shotgun (WGS) entry which is preliminary data.</text>
</comment>
<dbReference type="GO" id="GO:0003700">
    <property type="term" value="F:DNA-binding transcription factor activity"/>
    <property type="evidence" value="ECO:0007669"/>
    <property type="project" value="InterPro"/>
</dbReference>
<dbReference type="PANTHER" id="PTHR45914">
    <property type="entry name" value="TRANSCRIPTION FACTOR HEC3-RELATED"/>
    <property type="match status" value="1"/>
</dbReference>
<evidence type="ECO:0000256" key="3">
    <source>
        <dbReference type="ARBA" id="ARBA00023125"/>
    </source>
</evidence>
<evidence type="ECO:0000256" key="5">
    <source>
        <dbReference type="ARBA" id="ARBA00023242"/>
    </source>
</evidence>
<dbReference type="PROSITE" id="PS50888">
    <property type="entry name" value="BHLH"/>
    <property type="match status" value="1"/>
</dbReference>
<feature type="domain" description="BHLH" evidence="7">
    <location>
        <begin position="126"/>
        <end position="175"/>
    </location>
</feature>
<gene>
    <name evidence="8" type="ORF">Scep_018855</name>
</gene>
<dbReference type="SMART" id="SM00353">
    <property type="entry name" value="HLH"/>
    <property type="match status" value="1"/>
</dbReference>
<proteinExistence type="predicted"/>
<organism evidence="8 9">
    <name type="scientific">Stephania cephalantha</name>
    <dbReference type="NCBI Taxonomy" id="152367"/>
    <lineage>
        <taxon>Eukaryota</taxon>
        <taxon>Viridiplantae</taxon>
        <taxon>Streptophyta</taxon>
        <taxon>Embryophyta</taxon>
        <taxon>Tracheophyta</taxon>
        <taxon>Spermatophyta</taxon>
        <taxon>Magnoliopsida</taxon>
        <taxon>Ranunculales</taxon>
        <taxon>Menispermaceae</taxon>
        <taxon>Menispermoideae</taxon>
        <taxon>Cissampelideae</taxon>
        <taxon>Stephania</taxon>
    </lineage>
</organism>
<comment type="subcellular location">
    <subcellularLocation>
        <location evidence="1">Nucleus</location>
    </subcellularLocation>
</comment>
<evidence type="ECO:0000256" key="6">
    <source>
        <dbReference type="SAM" id="MobiDB-lite"/>
    </source>
</evidence>
<keyword evidence="5" id="KW-0539">Nucleus</keyword>
<dbReference type="Pfam" id="PF23173">
    <property type="entry name" value="bHLH_SAC51"/>
    <property type="match status" value="1"/>
</dbReference>
<dbReference type="InterPro" id="IPR036638">
    <property type="entry name" value="HLH_DNA-bd_sf"/>
</dbReference>
<dbReference type="Proteomes" id="UP001419268">
    <property type="component" value="Unassembled WGS sequence"/>
</dbReference>
<evidence type="ECO:0000313" key="8">
    <source>
        <dbReference type="EMBL" id="KAK9111336.1"/>
    </source>
</evidence>
<dbReference type="GO" id="GO:0046983">
    <property type="term" value="F:protein dimerization activity"/>
    <property type="evidence" value="ECO:0007669"/>
    <property type="project" value="InterPro"/>
</dbReference>
<feature type="compositionally biased region" description="Low complexity" evidence="6">
    <location>
        <begin position="204"/>
        <end position="213"/>
    </location>
</feature>
<dbReference type="FunFam" id="4.10.280.10:FF:000053">
    <property type="entry name" value="BHLH transcription factor"/>
    <property type="match status" value="1"/>
</dbReference>
<feature type="region of interest" description="Disordered" evidence="6">
    <location>
        <begin position="186"/>
        <end position="226"/>
    </location>
</feature>
<evidence type="ECO:0000313" key="9">
    <source>
        <dbReference type="Proteomes" id="UP001419268"/>
    </source>
</evidence>
<dbReference type="SUPFAM" id="SSF47459">
    <property type="entry name" value="HLH, helix-loop-helix DNA-binding domain"/>
    <property type="match status" value="1"/>
</dbReference>
<sequence length="226" mass="25828">MIMDLIQTYIYPHDSSAWNDLDMAMQNPLILHDHHQHGHTNELNFQHPLHQTPSYNLTPSSIQALINSPPTTTFSNIITIHDHEEYEEQEEELGAMKEMMYKIAAMQPVDIDLTTIRKPKRRNVRISEEPQSVAARHRRERISERIRILQRLVPGGAKMDTATMLDEAIRYVKFLKRQVHKLQSNNHVVSSVPSSSTPLVRPISTTTTTTSTTVDVGSSDEMLNVN</sequence>
<reference evidence="8 9" key="1">
    <citation type="submission" date="2024-01" db="EMBL/GenBank/DDBJ databases">
        <title>Genome assemblies of Stephania.</title>
        <authorList>
            <person name="Yang L."/>
        </authorList>
    </citation>
    <scope>NUCLEOTIDE SEQUENCE [LARGE SCALE GENOMIC DNA]</scope>
    <source>
        <strain evidence="8">JXDWG</strain>
        <tissue evidence="8">Leaf</tissue>
    </source>
</reference>
<evidence type="ECO:0000256" key="2">
    <source>
        <dbReference type="ARBA" id="ARBA00023015"/>
    </source>
</evidence>
<dbReference type="GO" id="GO:0003677">
    <property type="term" value="F:DNA binding"/>
    <property type="evidence" value="ECO:0007669"/>
    <property type="project" value="UniProtKB-KW"/>
</dbReference>
<dbReference type="PANTHER" id="PTHR45914:SF7">
    <property type="entry name" value="TRANSCRIPTION FACTOR HEC3"/>
    <property type="match status" value="1"/>
</dbReference>
<keyword evidence="4" id="KW-0804">Transcription</keyword>
<keyword evidence="2" id="KW-0805">Transcription regulation</keyword>
<evidence type="ECO:0000259" key="7">
    <source>
        <dbReference type="PROSITE" id="PS50888"/>
    </source>
</evidence>
<protein>
    <recommendedName>
        <fullName evidence="7">BHLH domain-containing protein</fullName>
    </recommendedName>
</protein>
<dbReference type="Gene3D" id="4.10.280.10">
    <property type="entry name" value="Helix-loop-helix DNA-binding domain"/>
    <property type="match status" value="1"/>
</dbReference>
<dbReference type="InterPro" id="IPR011598">
    <property type="entry name" value="bHLH_dom"/>
</dbReference>
<keyword evidence="9" id="KW-1185">Reference proteome</keyword>
<evidence type="ECO:0000256" key="4">
    <source>
        <dbReference type="ARBA" id="ARBA00023163"/>
    </source>
</evidence>
<name>A0AAP0I9M9_9MAGN</name>
<evidence type="ECO:0000256" key="1">
    <source>
        <dbReference type="ARBA" id="ARBA00004123"/>
    </source>
</evidence>
<keyword evidence="3" id="KW-0238">DNA-binding</keyword>
<dbReference type="EMBL" id="JBBNAG010000008">
    <property type="protein sequence ID" value="KAK9111336.1"/>
    <property type="molecule type" value="Genomic_DNA"/>
</dbReference>
<dbReference type="GO" id="GO:0005634">
    <property type="term" value="C:nucleus"/>
    <property type="evidence" value="ECO:0007669"/>
    <property type="project" value="UniProtKB-SubCell"/>
</dbReference>
<dbReference type="InterPro" id="IPR045843">
    <property type="entry name" value="IND-like"/>
</dbReference>
<dbReference type="AlphaFoldDB" id="A0AAP0I9M9"/>
<accession>A0AAP0I9M9</accession>